<evidence type="ECO:0000256" key="1">
    <source>
        <dbReference type="SAM" id="SignalP"/>
    </source>
</evidence>
<dbReference type="InterPro" id="IPR049886">
    <property type="entry name" value="CFI_box_CTERM_dom"/>
</dbReference>
<feature type="chain" id="PRO_5002974089" evidence="1">
    <location>
        <begin position="26"/>
        <end position="354"/>
    </location>
</feature>
<keyword evidence="3" id="KW-1185">Reference proteome</keyword>
<dbReference type="EMBL" id="CP001678">
    <property type="protein sequence ID" value="ACT58026.1"/>
    <property type="molecule type" value="Genomic_DNA"/>
</dbReference>
<evidence type="ECO:0000313" key="2">
    <source>
        <dbReference type="EMBL" id="ACT58026.1"/>
    </source>
</evidence>
<proteinExistence type="predicted"/>
<dbReference type="AlphaFoldDB" id="C6XM83"/>
<feature type="signal peptide" evidence="1">
    <location>
        <begin position="1"/>
        <end position="25"/>
    </location>
</feature>
<gene>
    <name evidence="2" type="ordered locus">Hbal_0324</name>
</gene>
<dbReference type="RefSeq" id="WP_012778184.1">
    <property type="nucleotide sequence ID" value="NC_012982.1"/>
</dbReference>
<dbReference type="KEGG" id="hba:Hbal_0324"/>
<organism evidence="2 3">
    <name type="scientific">Hirschia baltica (strain ATCC 49814 / DSM 5838 / IFAM 1418)</name>
    <dbReference type="NCBI Taxonomy" id="582402"/>
    <lineage>
        <taxon>Bacteria</taxon>
        <taxon>Pseudomonadati</taxon>
        <taxon>Pseudomonadota</taxon>
        <taxon>Alphaproteobacteria</taxon>
        <taxon>Hyphomonadales</taxon>
        <taxon>Hyphomonadaceae</taxon>
        <taxon>Hirschia</taxon>
    </lineage>
</organism>
<keyword evidence="1" id="KW-0732">Signal</keyword>
<dbReference type="NCBIfam" id="NF041770">
    <property type="entry name" value="CFI_box_CTERM"/>
    <property type="match status" value="1"/>
</dbReference>
<dbReference type="HOGENOM" id="CLU_782504_0_0_5"/>
<dbReference type="Proteomes" id="UP000002745">
    <property type="component" value="Chromosome"/>
</dbReference>
<evidence type="ECO:0000313" key="3">
    <source>
        <dbReference type="Proteomes" id="UP000002745"/>
    </source>
</evidence>
<reference evidence="3" key="1">
    <citation type="journal article" date="2011" name="J. Bacteriol.">
        <title>Genome sequences of eight morphologically diverse alphaproteobacteria.</title>
        <authorList>
            <consortium name="US DOE Joint Genome Institute"/>
            <person name="Brown P.J."/>
            <person name="Kysela D.T."/>
            <person name="Buechlein A."/>
            <person name="Hemmerich C."/>
            <person name="Brun Y.V."/>
        </authorList>
    </citation>
    <scope>NUCLEOTIDE SEQUENCE [LARGE SCALE GENOMIC DNA]</scope>
    <source>
        <strain evidence="3">ATCC 49814 / DSM 5838 / IFAM 1418</strain>
    </source>
</reference>
<dbReference type="eggNOG" id="ENOG5030E22">
    <property type="taxonomic scope" value="Bacteria"/>
</dbReference>
<name>C6XM83_HIRBI</name>
<protein>
    <submittedName>
        <fullName evidence="2">Uncharacterized protein</fullName>
    </submittedName>
</protein>
<dbReference type="STRING" id="582402.Hbal_0324"/>
<accession>C6XM83</accession>
<sequence length="354" mass="39748">MPVSLNRRRLVAAMLLAGVSPSAFAGESKSEKKDEESEDEVITCGKELVGSWLIEYDAATWRVMSDTTEIEWMIATTLDKVVTTGFFIEVNKQRRTAGGYVYQDETKVWYNVPEIELASSHGEPYFVFGNQLGHSYHRTVGFGTRRYWIEKNEFWYPSDGQFSTKMDLEKPKIAKAFAHALAHKHTPLRLELYVPNWSDQNAIAIGNMVDQAGLEAAVKVAEERVAALAANQMECSIPSEPDFLPPEKEGCFLTTATVGAIGLADDCWELQTLRKFRDNVLKTTLKGRLLVKEYYDIAPDIVDRINARSDAADIWRRTWGFGIVPAAIAAKFGLNSVARSIYFSMTKKLQKLAV</sequence>